<feature type="compositionally biased region" description="Basic residues" evidence="5">
    <location>
        <begin position="25"/>
        <end position="39"/>
    </location>
</feature>
<dbReference type="KEGG" id="gyu:FE374_04650"/>
<feature type="compositionally biased region" description="Basic and acidic residues" evidence="5">
    <location>
        <begin position="40"/>
        <end position="55"/>
    </location>
</feature>
<dbReference type="InterPro" id="IPR004839">
    <property type="entry name" value="Aminotransferase_I/II_large"/>
</dbReference>
<dbReference type="Pfam" id="PF00155">
    <property type="entry name" value="Aminotran_1_2"/>
    <property type="match status" value="1"/>
</dbReference>
<dbReference type="AlphaFoldDB" id="A0A5B8C0D7"/>
<dbReference type="PROSITE" id="PS00105">
    <property type="entry name" value="AA_TRANSFER_CLASS_1"/>
    <property type="match status" value="1"/>
</dbReference>
<dbReference type="EC" id="2.6.1.-" evidence="4"/>
<feature type="compositionally biased region" description="Basic residues" evidence="5">
    <location>
        <begin position="1"/>
        <end position="15"/>
    </location>
</feature>
<dbReference type="PANTHER" id="PTHR42832:SF3">
    <property type="entry name" value="L-GLUTAMINE--4-(METHYLSULFANYL)-2-OXOBUTANOATE AMINOTRANSFERASE"/>
    <property type="match status" value="1"/>
</dbReference>
<name>A0A5B8C0D7_9MICO</name>
<evidence type="ECO:0000256" key="5">
    <source>
        <dbReference type="SAM" id="MobiDB-lite"/>
    </source>
</evidence>
<accession>A0A5B8C0D7</accession>
<dbReference type="GO" id="GO:0008483">
    <property type="term" value="F:transaminase activity"/>
    <property type="evidence" value="ECO:0007669"/>
    <property type="project" value="UniProtKB-KW"/>
</dbReference>
<dbReference type="EMBL" id="CP040915">
    <property type="protein sequence ID" value="QDC24013.1"/>
    <property type="molecule type" value="Genomic_DNA"/>
</dbReference>
<gene>
    <name evidence="7" type="ORF">FE374_04650</name>
</gene>
<organism evidence="7 8">
    <name type="scientific">Georgenia yuyongxinii</name>
    <dbReference type="NCBI Taxonomy" id="2589797"/>
    <lineage>
        <taxon>Bacteria</taxon>
        <taxon>Bacillati</taxon>
        <taxon>Actinomycetota</taxon>
        <taxon>Actinomycetes</taxon>
        <taxon>Micrococcales</taxon>
        <taxon>Bogoriellaceae</taxon>
        <taxon>Georgenia</taxon>
    </lineage>
</organism>
<protein>
    <recommendedName>
        <fullName evidence="4">Aminotransferase</fullName>
        <ecNumber evidence="4">2.6.1.-</ecNumber>
    </recommendedName>
</protein>
<dbReference type="InterPro" id="IPR004838">
    <property type="entry name" value="NHTrfase_class1_PyrdxlP-BS"/>
</dbReference>
<dbReference type="InterPro" id="IPR015421">
    <property type="entry name" value="PyrdxlP-dep_Trfase_major"/>
</dbReference>
<dbReference type="SUPFAM" id="SSF53383">
    <property type="entry name" value="PLP-dependent transferases"/>
    <property type="match status" value="1"/>
</dbReference>
<evidence type="ECO:0000256" key="2">
    <source>
        <dbReference type="ARBA" id="ARBA00022576"/>
    </source>
</evidence>
<proteinExistence type="inferred from homology"/>
<dbReference type="InterPro" id="IPR015424">
    <property type="entry name" value="PyrdxlP-dep_Trfase"/>
</dbReference>
<dbReference type="Gene3D" id="3.40.640.10">
    <property type="entry name" value="Type I PLP-dependent aspartate aminotransferase-like (Major domain)"/>
    <property type="match status" value="1"/>
</dbReference>
<dbReference type="OrthoDB" id="9813612at2"/>
<dbReference type="InterPro" id="IPR050881">
    <property type="entry name" value="LL-DAP_aminotransferase"/>
</dbReference>
<reference evidence="7 8" key="1">
    <citation type="submission" date="2019-05" db="EMBL/GenBank/DDBJ databases">
        <title>Georgenia *** sp. nov., and Georgenia *** sp. nov., isolated from the intestinal contents of plateau pika (Ochotona curzoniae) in the Qinghai-Tibet plateau of China.</title>
        <authorList>
            <person name="Tian Z."/>
        </authorList>
    </citation>
    <scope>NUCLEOTIDE SEQUENCE [LARGE SCALE GENOMIC DNA]</scope>
    <source>
        <strain evidence="7 8">Z443</strain>
    </source>
</reference>
<comment type="cofactor">
    <cofactor evidence="1 4">
        <name>pyridoxal 5'-phosphate</name>
        <dbReference type="ChEBI" id="CHEBI:597326"/>
    </cofactor>
</comment>
<dbReference type="InterPro" id="IPR019880">
    <property type="entry name" value="OxyQ"/>
</dbReference>
<feature type="domain" description="Aminotransferase class I/classII large" evidence="6">
    <location>
        <begin position="92"/>
        <end position="433"/>
    </location>
</feature>
<keyword evidence="2 4" id="KW-0032">Aminotransferase</keyword>
<feature type="region of interest" description="Disordered" evidence="5">
    <location>
        <begin position="1"/>
        <end position="65"/>
    </location>
</feature>
<evidence type="ECO:0000259" key="6">
    <source>
        <dbReference type="Pfam" id="PF00155"/>
    </source>
</evidence>
<dbReference type="Proteomes" id="UP000314616">
    <property type="component" value="Chromosome"/>
</dbReference>
<evidence type="ECO:0000256" key="1">
    <source>
        <dbReference type="ARBA" id="ARBA00001933"/>
    </source>
</evidence>
<evidence type="ECO:0000313" key="7">
    <source>
        <dbReference type="EMBL" id="QDC24013.1"/>
    </source>
</evidence>
<dbReference type="PANTHER" id="PTHR42832">
    <property type="entry name" value="AMINO ACID AMINOTRANSFERASE"/>
    <property type="match status" value="1"/>
</dbReference>
<evidence type="ECO:0000256" key="3">
    <source>
        <dbReference type="ARBA" id="ARBA00022679"/>
    </source>
</evidence>
<dbReference type="CDD" id="cd00609">
    <property type="entry name" value="AAT_like"/>
    <property type="match status" value="1"/>
</dbReference>
<dbReference type="GO" id="GO:0030170">
    <property type="term" value="F:pyridoxal phosphate binding"/>
    <property type="evidence" value="ECO:0007669"/>
    <property type="project" value="InterPro"/>
</dbReference>
<keyword evidence="3 4" id="KW-0808">Transferase</keyword>
<comment type="similarity">
    <text evidence="4">Belongs to the class-I pyridoxal-phosphate-dependent aminotransferase family.</text>
</comment>
<dbReference type="NCBIfam" id="TIGR03539">
    <property type="entry name" value="DapC_actino"/>
    <property type="match status" value="1"/>
</dbReference>
<evidence type="ECO:0000313" key="8">
    <source>
        <dbReference type="Proteomes" id="UP000314616"/>
    </source>
</evidence>
<sequence>MRTRVPRRGHLLRGRHAPDLGRLLPRQRRVLQRPGLARRRREDGRHRQGRPHDRGPAPAGLSVPLHGRALPDFPWDSLAPAKTRAAAHPGGIVDLSVGTPVDPTPAVAQDALRAAADAPGYPTTVGTLALREAVVAWFARRRAVPGLGVDQVLPTMGSKEMVALLPALLGLGEGDVVVHPRAAYPTYDVGARLAGATPVPVDDDPATWPDARLVWLNSPGNPHGHVLGVDQLAAVVAWARERGAVVASDECYAELPWAEPWASDGVPSLLDPRVTGGDHRGLLVLYSLSKQSNLAGYRAAFVAGDPALIGPLTEVRKHSGMIVPAPVQAAMAAVLGDGAHVDAQRERYRARRAVLLGAVEQAGLELDPATVAGLYLWVRAAGATTASWELVDALSHRGILVAPGSFYGGDGGGYVRMALTATDERIDEAARRLREGGPLV</sequence>
<evidence type="ECO:0000256" key="4">
    <source>
        <dbReference type="RuleBase" id="RU000481"/>
    </source>
</evidence>